<dbReference type="InterPro" id="IPR049076">
    <property type="entry name" value="ACCA"/>
</dbReference>
<evidence type="ECO:0000256" key="1">
    <source>
        <dbReference type="SAM" id="MobiDB-lite"/>
    </source>
</evidence>
<reference evidence="2" key="1">
    <citation type="submission" date="2007-04" db="EMBL/GenBank/DDBJ databases">
        <title>Annotation of Pediculus humanus corporis strain USDA.</title>
        <authorList>
            <person name="Kirkness E."/>
            <person name="Hannick L."/>
            <person name="Hass B."/>
            <person name="Bruggner R."/>
            <person name="Lawson D."/>
            <person name="Bidwell S."/>
            <person name="Joardar V."/>
            <person name="Caler E."/>
            <person name="Walenz B."/>
            <person name="Inman J."/>
            <person name="Schobel S."/>
            <person name="Galinsky K."/>
            <person name="Amedeo P."/>
            <person name="Strausberg R."/>
        </authorList>
    </citation>
    <scope>NUCLEOTIDE SEQUENCE</scope>
    <source>
        <strain evidence="2">USDA</strain>
    </source>
</reference>
<reference evidence="3" key="3">
    <citation type="submission" date="2021-02" db="UniProtKB">
        <authorList>
            <consortium name="EnsemblMetazoa"/>
        </authorList>
    </citation>
    <scope>IDENTIFICATION</scope>
    <source>
        <strain evidence="3">USDA</strain>
    </source>
</reference>
<dbReference type="PANTHER" id="PTHR45728:SF3">
    <property type="entry name" value="ACETYL-COA CARBOXYLASE"/>
    <property type="match status" value="1"/>
</dbReference>
<protein>
    <submittedName>
        <fullName evidence="2 3">Uncharacterized protein</fullName>
    </submittedName>
</protein>
<dbReference type="EMBL" id="DS235226">
    <property type="protein sequence ID" value="EEB13604.1"/>
    <property type="molecule type" value="Genomic_DNA"/>
</dbReference>
<name>E0VJP8_PEDHC</name>
<dbReference type="STRING" id="121224.E0VJP8"/>
<dbReference type="PANTHER" id="PTHR45728">
    <property type="entry name" value="ACETYL-COA CARBOXYLASE, ISOFORM A"/>
    <property type="match status" value="1"/>
</dbReference>
<evidence type="ECO:0000313" key="4">
    <source>
        <dbReference type="Proteomes" id="UP000009046"/>
    </source>
</evidence>
<dbReference type="EnsemblMetazoa" id="PHUM248870-RA">
    <property type="protein sequence ID" value="PHUM248870-PA"/>
    <property type="gene ID" value="PHUM248870"/>
</dbReference>
<evidence type="ECO:0000313" key="2">
    <source>
        <dbReference type="EMBL" id="EEB13604.1"/>
    </source>
</evidence>
<dbReference type="GO" id="GO:0005739">
    <property type="term" value="C:mitochondrion"/>
    <property type="evidence" value="ECO:0007669"/>
    <property type="project" value="TreeGrafter"/>
</dbReference>
<dbReference type="GO" id="GO:0003989">
    <property type="term" value="F:acetyl-CoA carboxylase activity"/>
    <property type="evidence" value="ECO:0007669"/>
    <property type="project" value="InterPro"/>
</dbReference>
<dbReference type="RefSeq" id="XP_002426342.1">
    <property type="nucleotide sequence ID" value="XM_002426297.1"/>
</dbReference>
<dbReference type="VEuPathDB" id="VectorBase:PHUM248870"/>
<gene>
    <name evidence="3" type="primary">8238789</name>
    <name evidence="2" type="ORF">Phum_PHUM248870</name>
</gene>
<sequence>MHGLPITVPYVTKDYLQQKRFQAQSTGTAYVKEKENKLIETKRLPGENDVGMVAWKVSFNTPEYPTGQSGSNLENQKKVNEYGTEPQLRTPNACQRNQE</sequence>
<keyword evidence="4" id="KW-1185">Reference proteome</keyword>
<dbReference type="AlphaFoldDB" id="E0VJP8"/>
<feature type="compositionally biased region" description="Polar residues" evidence="1">
    <location>
        <begin position="87"/>
        <end position="99"/>
    </location>
</feature>
<evidence type="ECO:0000313" key="3">
    <source>
        <dbReference type="EnsemblMetazoa" id="PHUM248870-PA"/>
    </source>
</evidence>
<proteinExistence type="predicted"/>
<accession>E0VJP8</accession>
<dbReference type="Proteomes" id="UP000009046">
    <property type="component" value="Unassembled WGS sequence"/>
</dbReference>
<dbReference type="EMBL" id="AAZO01002886">
    <property type="status" value="NOT_ANNOTATED_CDS"/>
    <property type="molecule type" value="Genomic_DNA"/>
</dbReference>
<feature type="region of interest" description="Disordered" evidence="1">
    <location>
        <begin position="63"/>
        <end position="99"/>
    </location>
</feature>
<dbReference type="GeneID" id="8238789"/>
<dbReference type="GO" id="GO:0006633">
    <property type="term" value="P:fatty acid biosynthetic process"/>
    <property type="evidence" value="ECO:0007669"/>
    <property type="project" value="TreeGrafter"/>
</dbReference>
<dbReference type="eggNOG" id="KOG0368">
    <property type="taxonomic scope" value="Eukaryota"/>
</dbReference>
<feature type="compositionally biased region" description="Polar residues" evidence="1">
    <location>
        <begin position="63"/>
        <end position="74"/>
    </location>
</feature>
<dbReference type="CTD" id="8238789"/>
<reference evidence="2" key="2">
    <citation type="submission" date="2007-04" db="EMBL/GenBank/DDBJ databases">
        <title>The genome of the human body louse.</title>
        <authorList>
            <consortium name="The Human Body Louse Genome Consortium"/>
            <person name="Kirkness E."/>
            <person name="Walenz B."/>
            <person name="Hass B."/>
            <person name="Bruggner R."/>
            <person name="Strausberg R."/>
        </authorList>
    </citation>
    <scope>NUCLEOTIDE SEQUENCE</scope>
    <source>
        <strain evidence="2">USDA</strain>
    </source>
</reference>
<dbReference type="InParanoid" id="E0VJP8"/>
<dbReference type="OrthoDB" id="14612at2759"/>
<dbReference type="KEGG" id="phu:Phum_PHUM248870"/>
<dbReference type="HOGENOM" id="CLU_2323154_0_0_1"/>
<dbReference type="Gene3D" id="3.90.226.10">
    <property type="entry name" value="2-enoyl-CoA Hydratase, Chain A, domain 1"/>
    <property type="match status" value="1"/>
</dbReference>
<organism>
    <name type="scientific">Pediculus humanus subsp. corporis</name>
    <name type="common">Body louse</name>
    <dbReference type="NCBI Taxonomy" id="121224"/>
    <lineage>
        <taxon>Eukaryota</taxon>
        <taxon>Metazoa</taxon>
        <taxon>Ecdysozoa</taxon>
        <taxon>Arthropoda</taxon>
        <taxon>Hexapoda</taxon>
        <taxon>Insecta</taxon>
        <taxon>Pterygota</taxon>
        <taxon>Neoptera</taxon>
        <taxon>Paraneoptera</taxon>
        <taxon>Psocodea</taxon>
        <taxon>Troctomorpha</taxon>
        <taxon>Phthiraptera</taxon>
        <taxon>Anoplura</taxon>
        <taxon>Pediculidae</taxon>
        <taxon>Pediculus</taxon>
    </lineage>
</organism>